<evidence type="ECO:0000259" key="9">
    <source>
        <dbReference type="Pfam" id="PF02775"/>
    </source>
</evidence>
<keyword evidence="2" id="KW-0479">Metal-binding</keyword>
<evidence type="ECO:0000256" key="5">
    <source>
        <dbReference type="ARBA" id="ARBA00044451"/>
    </source>
</evidence>
<comment type="catalytic activity">
    <reaction evidence="5">
        <text>a 2-hydroxy-3-methyl fatty acyl-CoA = a 2-methyl-branched fatty aldehyde + formyl-CoA</text>
        <dbReference type="Rhea" id="RHEA:25375"/>
        <dbReference type="ChEBI" id="CHEBI:49188"/>
        <dbReference type="ChEBI" id="CHEBI:57376"/>
        <dbReference type="ChEBI" id="CHEBI:58783"/>
        <dbReference type="EC" id="4.1.2.63"/>
    </reaction>
    <physiologicalReaction direction="left-to-right" evidence="5">
        <dbReference type="Rhea" id="RHEA:25376"/>
    </physiologicalReaction>
</comment>
<dbReference type="GO" id="GO:0001561">
    <property type="term" value="P:fatty acid alpha-oxidation"/>
    <property type="evidence" value="ECO:0007669"/>
    <property type="project" value="TreeGrafter"/>
</dbReference>
<evidence type="ECO:0000313" key="10">
    <source>
        <dbReference type="EMBL" id="CAB3251758.1"/>
    </source>
</evidence>
<evidence type="ECO:0000256" key="8">
    <source>
        <dbReference type="SAM" id="Phobius"/>
    </source>
</evidence>
<feature type="domain" description="Thiamine pyrophosphate enzyme TPP-binding" evidence="9">
    <location>
        <begin position="24"/>
        <end position="189"/>
    </location>
</feature>
<organism evidence="10">
    <name type="scientific">Phallusia mammillata</name>
    <dbReference type="NCBI Taxonomy" id="59560"/>
    <lineage>
        <taxon>Eukaryota</taxon>
        <taxon>Metazoa</taxon>
        <taxon>Chordata</taxon>
        <taxon>Tunicata</taxon>
        <taxon>Ascidiacea</taxon>
        <taxon>Phlebobranchia</taxon>
        <taxon>Ascidiidae</taxon>
        <taxon>Phallusia</taxon>
    </lineage>
</organism>
<dbReference type="PANTHER" id="PTHR43710:SF2">
    <property type="entry name" value="2-HYDROXYACYL-COA LYASE 1"/>
    <property type="match status" value="1"/>
</dbReference>
<dbReference type="EMBL" id="LR785678">
    <property type="protein sequence ID" value="CAB3251758.1"/>
    <property type="molecule type" value="mRNA"/>
</dbReference>
<evidence type="ECO:0000256" key="7">
    <source>
        <dbReference type="ARBA" id="ARBA00044518"/>
    </source>
</evidence>
<keyword evidence="8" id="KW-1133">Transmembrane helix</keyword>
<proteinExistence type="evidence at transcript level"/>
<dbReference type="AlphaFoldDB" id="A0A6F9DET2"/>
<dbReference type="CDD" id="cd02004">
    <property type="entry name" value="TPP_BZL_OCoD_HPCL"/>
    <property type="match status" value="1"/>
</dbReference>
<dbReference type="Gene3D" id="3.40.50.970">
    <property type="match status" value="1"/>
</dbReference>
<dbReference type="SUPFAM" id="SSF52518">
    <property type="entry name" value="Thiamin diphosphate-binding fold (THDP-binding)"/>
    <property type="match status" value="1"/>
</dbReference>
<protein>
    <recommendedName>
        <fullName evidence="7">2-hydroxyacyl-CoA lyase</fullName>
        <ecNumber evidence="7">4.1.2.63</ecNumber>
    </recommendedName>
</protein>
<evidence type="ECO:0000256" key="6">
    <source>
        <dbReference type="ARBA" id="ARBA00044454"/>
    </source>
</evidence>
<evidence type="ECO:0000256" key="2">
    <source>
        <dbReference type="ARBA" id="ARBA00022723"/>
    </source>
</evidence>
<dbReference type="InterPro" id="IPR011766">
    <property type="entry name" value="TPP_enzyme_TPP-bd"/>
</dbReference>
<dbReference type="Pfam" id="PF02775">
    <property type="entry name" value="TPP_enzyme_C"/>
    <property type="match status" value="1"/>
</dbReference>
<dbReference type="PANTHER" id="PTHR43710">
    <property type="entry name" value="2-HYDROXYACYL-COA LYASE"/>
    <property type="match status" value="1"/>
</dbReference>
<feature type="transmembrane region" description="Helical" evidence="8">
    <location>
        <begin position="46"/>
        <end position="67"/>
    </location>
</feature>
<gene>
    <name evidence="10" type="primary">Hacl1-001</name>
</gene>
<comment type="cofactor">
    <cofactor evidence="1">
        <name>thiamine diphosphate</name>
        <dbReference type="ChEBI" id="CHEBI:58937"/>
    </cofactor>
</comment>
<dbReference type="GO" id="GO:0030976">
    <property type="term" value="F:thiamine pyrophosphate binding"/>
    <property type="evidence" value="ECO:0007669"/>
    <property type="project" value="InterPro"/>
</dbReference>
<dbReference type="FunFam" id="3.40.50.970:FF:000027">
    <property type="entry name" value="2-hydroxyacyl-CoA lyase 1"/>
    <property type="match status" value="1"/>
</dbReference>
<dbReference type="InterPro" id="IPR045025">
    <property type="entry name" value="HACL1-like"/>
</dbReference>
<dbReference type="EC" id="4.1.2.63" evidence="7"/>
<name>A0A6F9DET2_9ASCI</name>
<dbReference type="GO" id="GO:0106359">
    <property type="term" value="F:2-hydroxyacyl-CoA lyase activity"/>
    <property type="evidence" value="ECO:0007669"/>
    <property type="project" value="UniProtKB-EC"/>
</dbReference>
<evidence type="ECO:0000256" key="1">
    <source>
        <dbReference type="ARBA" id="ARBA00001964"/>
    </source>
</evidence>
<keyword evidence="3" id="KW-0460">Magnesium</keyword>
<dbReference type="GO" id="GO:0046872">
    <property type="term" value="F:metal ion binding"/>
    <property type="evidence" value="ECO:0007669"/>
    <property type="project" value="UniProtKB-KW"/>
</dbReference>
<comment type="catalytic activity">
    <reaction evidence="6">
        <text>an (R)-2-hydroxy-long-chain-fatty acyl-CoA = a long-chain fatty aldehyde + formyl-CoA</text>
        <dbReference type="Rhea" id="RHEA:67444"/>
        <dbReference type="ChEBI" id="CHEBI:17176"/>
        <dbReference type="ChEBI" id="CHEBI:57376"/>
        <dbReference type="ChEBI" id="CHEBI:170012"/>
        <dbReference type="EC" id="4.1.2.63"/>
    </reaction>
    <physiologicalReaction direction="left-to-right" evidence="6">
        <dbReference type="Rhea" id="RHEA:67445"/>
    </physiologicalReaction>
</comment>
<sequence length="210" mass="22928">MNYYAMFDVLKSHLPKNCIVVSEGANTMDISRSMIANHLPKHRLDAGTFGTMGVGVGFAIAASLYAADQAKKTGNPQEQVVCIQGDSAFGFSGMELETVCRYKLPIVFVIVNNNGIGFGAGEDFWNTLQTTDDVALGSIPTFLSPNAHYEMIMKAFGGDGYFCTTPNGLDEAFARSLSRAQDHPSLINVMIDTSSSRKQQEFTWLTRSKM</sequence>
<reference evidence="10" key="1">
    <citation type="submission" date="2020-04" db="EMBL/GenBank/DDBJ databases">
        <authorList>
            <person name="Neveu A P."/>
        </authorList>
    </citation>
    <scope>NUCLEOTIDE SEQUENCE</scope>
    <source>
        <tissue evidence="10">Whole embryo</tissue>
    </source>
</reference>
<keyword evidence="8" id="KW-0812">Transmembrane</keyword>
<keyword evidence="8" id="KW-0472">Membrane</keyword>
<accession>A0A6F9DET2</accession>
<dbReference type="InterPro" id="IPR029061">
    <property type="entry name" value="THDP-binding"/>
</dbReference>
<evidence type="ECO:0000256" key="4">
    <source>
        <dbReference type="ARBA" id="ARBA00023239"/>
    </source>
</evidence>
<keyword evidence="4 10" id="KW-0456">Lyase</keyword>
<evidence type="ECO:0000256" key="3">
    <source>
        <dbReference type="ARBA" id="ARBA00022842"/>
    </source>
</evidence>
<dbReference type="GO" id="GO:0005777">
    <property type="term" value="C:peroxisome"/>
    <property type="evidence" value="ECO:0007669"/>
    <property type="project" value="TreeGrafter"/>
</dbReference>